<keyword evidence="2" id="KW-1185">Reference proteome</keyword>
<dbReference type="Proteomes" id="UP000187429">
    <property type="component" value="Unassembled WGS sequence"/>
</dbReference>
<proteinExistence type="predicted"/>
<comment type="caution">
    <text evidence="1">The sequence shown here is derived from an EMBL/GenBank/DDBJ whole genome shotgun (WGS) entry which is preliminary data.</text>
</comment>
<gene>
    <name evidence="1" type="ORF">AYI69_g5337</name>
</gene>
<evidence type="ECO:0000313" key="2">
    <source>
        <dbReference type="Proteomes" id="UP000187429"/>
    </source>
</evidence>
<name>A0A1R1Y6L1_9FUNG</name>
<dbReference type="AlphaFoldDB" id="A0A1R1Y6L1"/>
<organism evidence="1 2">
    <name type="scientific">Smittium culicis</name>
    <dbReference type="NCBI Taxonomy" id="133412"/>
    <lineage>
        <taxon>Eukaryota</taxon>
        <taxon>Fungi</taxon>
        <taxon>Fungi incertae sedis</taxon>
        <taxon>Zoopagomycota</taxon>
        <taxon>Kickxellomycotina</taxon>
        <taxon>Harpellomycetes</taxon>
        <taxon>Harpellales</taxon>
        <taxon>Legeriomycetaceae</taxon>
        <taxon>Smittium</taxon>
    </lineage>
</organism>
<accession>A0A1R1Y6L1</accession>
<protein>
    <submittedName>
        <fullName evidence="1">Uncharacterized protein</fullName>
    </submittedName>
</protein>
<dbReference type="OrthoDB" id="5599795at2759"/>
<sequence length="458" mass="50686">MLAKSSLELDTNNQVSSTDFAKNKLLSIASSLLERCVYLQTAHSSIDSVTLEFLYSWEKLIILILSSKCEKLGNNIEKELIPPSLALGKVFVKSPYCLSIEIETKPEIPTSTKRSEQGFYQQNIKIGQNTNNSIKSQSTKKEGAVKAPAGSQFTIFVQGLVKRNFKELATNIKGKRASELEENLLNAKILTEEVLGDKEVEFLGNLEKGNSLGLTDQAGLGNFKANKNLQHTRPKFQLYYWMSSNSDKSIPRKTFVCDYILNYGNHADGQYLKMVHNRSNIISAINGAPSSDHDLEGDYSNVISSSSTENKDSLHSLFFDYGMDQLSTNTCVPWQSSMNKVFKHTCELNNLFFECNVSINLPKISEFNRIIKHPDYSLISANSGYLANSSSFAQGGSRIGDSTGNAADTVALGKIEPGFSATLYIHLLPSVIDNSGKSWYIGDHIVLPVSLFNQPNII</sequence>
<reference evidence="2" key="1">
    <citation type="submission" date="2017-01" db="EMBL/GenBank/DDBJ databases">
        <authorList>
            <person name="Wang Y."/>
            <person name="White M."/>
            <person name="Kvist S."/>
            <person name="Moncalvo J.-M."/>
        </authorList>
    </citation>
    <scope>NUCLEOTIDE SEQUENCE [LARGE SCALE GENOMIC DNA]</scope>
    <source>
        <strain evidence="2">ID-206-W2</strain>
    </source>
</reference>
<dbReference type="EMBL" id="LSSM01002230">
    <property type="protein sequence ID" value="OMJ22558.1"/>
    <property type="molecule type" value="Genomic_DNA"/>
</dbReference>
<evidence type="ECO:0000313" key="1">
    <source>
        <dbReference type="EMBL" id="OMJ22558.1"/>
    </source>
</evidence>